<feature type="transmembrane region" description="Helical" evidence="1">
    <location>
        <begin position="51"/>
        <end position="70"/>
    </location>
</feature>
<proteinExistence type="predicted"/>
<dbReference type="InterPro" id="IPR045339">
    <property type="entry name" value="DUF6534"/>
</dbReference>
<keyword evidence="4" id="KW-1185">Reference proteome</keyword>
<gene>
    <name evidence="3" type="ORF">EUX98_g2415</name>
</gene>
<dbReference type="EMBL" id="SGPM01000038">
    <property type="protein sequence ID" value="THH31756.1"/>
    <property type="molecule type" value="Genomic_DNA"/>
</dbReference>
<protein>
    <recommendedName>
        <fullName evidence="2">DUF6534 domain-containing protein</fullName>
    </recommendedName>
</protein>
<reference evidence="3 4" key="1">
    <citation type="submission" date="2019-02" db="EMBL/GenBank/DDBJ databases">
        <title>Genome sequencing of the rare red list fungi Antrodiella citrinella (Flaviporus citrinellus).</title>
        <authorList>
            <person name="Buettner E."/>
            <person name="Kellner H."/>
        </authorList>
    </citation>
    <scope>NUCLEOTIDE SEQUENCE [LARGE SCALE GENOMIC DNA]</scope>
    <source>
        <strain evidence="3 4">DSM 108506</strain>
    </source>
</reference>
<evidence type="ECO:0000313" key="3">
    <source>
        <dbReference type="EMBL" id="THH31756.1"/>
    </source>
</evidence>
<name>A0A4S4MZ11_9APHY</name>
<organism evidence="3 4">
    <name type="scientific">Antrodiella citrinella</name>
    <dbReference type="NCBI Taxonomy" id="2447956"/>
    <lineage>
        <taxon>Eukaryota</taxon>
        <taxon>Fungi</taxon>
        <taxon>Dikarya</taxon>
        <taxon>Basidiomycota</taxon>
        <taxon>Agaricomycotina</taxon>
        <taxon>Agaricomycetes</taxon>
        <taxon>Polyporales</taxon>
        <taxon>Steccherinaceae</taxon>
        <taxon>Antrodiella</taxon>
    </lineage>
</organism>
<evidence type="ECO:0000259" key="2">
    <source>
        <dbReference type="Pfam" id="PF20152"/>
    </source>
</evidence>
<accession>A0A4S4MZ11</accession>
<keyword evidence="1" id="KW-1133">Transmembrane helix</keyword>
<evidence type="ECO:0000313" key="4">
    <source>
        <dbReference type="Proteomes" id="UP000308730"/>
    </source>
</evidence>
<feature type="transmembrane region" description="Helical" evidence="1">
    <location>
        <begin position="12"/>
        <end position="39"/>
    </location>
</feature>
<comment type="caution">
    <text evidence="3">The sequence shown here is derived from an EMBL/GenBank/DDBJ whole genome shotgun (WGS) entry which is preliminary data.</text>
</comment>
<dbReference type="OrthoDB" id="3220866at2759"/>
<dbReference type="Pfam" id="PF20152">
    <property type="entry name" value="DUF6534"/>
    <property type="match status" value="1"/>
</dbReference>
<keyword evidence="1" id="KW-0812">Transmembrane</keyword>
<feature type="domain" description="DUF6534" evidence="2">
    <location>
        <begin position="24"/>
        <end position="69"/>
    </location>
</feature>
<dbReference type="Proteomes" id="UP000308730">
    <property type="component" value="Unassembled WGS sequence"/>
</dbReference>
<keyword evidence="1" id="KW-0472">Membrane</keyword>
<sequence>MSVKTFDDITKHLWHIGTAIALTTFTDLVVTAYFCYVAHRARDGLPGTDTLVNKLIAYGINTGFVTVYALKLTLI</sequence>
<dbReference type="AlphaFoldDB" id="A0A4S4MZ11"/>
<evidence type="ECO:0000256" key="1">
    <source>
        <dbReference type="SAM" id="Phobius"/>
    </source>
</evidence>